<accession>E1X0T1</accession>
<name>E1X0T1_HALMS</name>
<protein>
    <submittedName>
        <fullName evidence="1">Membrane protein</fullName>
    </submittedName>
</protein>
<dbReference type="AlphaFoldDB" id="E1X0T1"/>
<proteinExistence type="predicted"/>
<evidence type="ECO:0000313" key="1">
    <source>
        <dbReference type="EMBL" id="CBW26419.1"/>
    </source>
</evidence>
<dbReference type="RefSeq" id="WP_014244202.1">
    <property type="nucleotide sequence ID" value="NC_016620.1"/>
</dbReference>
<sequence>MLGKRTILIFLLSVNIYAQFSLSDELEQLKELSNSVNLEDWNLEQKPQVKKKKEIIEDSIDLTSSALQKNELQDQDEDKELEELFNDENSTRQTIRYRSR</sequence>
<dbReference type="HOGENOM" id="CLU_2301910_0_0_7"/>
<reference evidence="2" key="1">
    <citation type="journal article" date="2013" name="ISME J.">
        <title>A small predatory core genome in the divergent marine Bacteriovorax marinus SJ and the terrestrial Bdellovibrio bacteriovorus.</title>
        <authorList>
            <person name="Crossman L.C."/>
            <person name="Chen H."/>
            <person name="Cerdeno-Tarraga A.M."/>
            <person name="Brooks K."/>
            <person name="Quail M.A."/>
            <person name="Pineiro S.A."/>
            <person name="Hobley L."/>
            <person name="Sockett R.E."/>
            <person name="Bentley S.D."/>
            <person name="Parkhill J."/>
            <person name="Williams H.N."/>
            <person name="Stine O.C."/>
        </authorList>
    </citation>
    <scope>NUCLEOTIDE SEQUENCE [LARGE SCALE GENOMIC DNA]</scope>
    <source>
        <strain evidence="2">ATCC BAA-682 / DSM 15412 / SJ</strain>
    </source>
</reference>
<evidence type="ECO:0000313" key="2">
    <source>
        <dbReference type="Proteomes" id="UP000008963"/>
    </source>
</evidence>
<dbReference type="KEGG" id="bmx:BMS_1567"/>
<dbReference type="Proteomes" id="UP000008963">
    <property type="component" value="Chromosome"/>
</dbReference>
<dbReference type="EMBL" id="FQ312005">
    <property type="protein sequence ID" value="CBW26419.1"/>
    <property type="molecule type" value="Genomic_DNA"/>
</dbReference>
<dbReference type="STRING" id="862908.BMS_1567"/>
<organism evidence="1 2">
    <name type="scientific">Halobacteriovorax marinus (strain ATCC BAA-682 / DSM 15412 / SJ)</name>
    <name type="common">Bacteriovorax marinus</name>
    <dbReference type="NCBI Taxonomy" id="862908"/>
    <lineage>
        <taxon>Bacteria</taxon>
        <taxon>Pseudomonadati</taxon>
        <taxon>Bdellovibrionota</taxon>
        <taxon>Bacteriovoracia</taxon>
        <taxon>Bacteriovoracales</taxon>
        <taxon>Halobacteriovoraceae</taxon>
        <taxon>Halobacteriovorax</taxon>
    </lineage>
</organism>
<dbReference type="PATRIC" id="fig|862908.3.peg.1492"/>
<keyword evidence="2" id="KW-1185">Reference proteome</keyword>
<gene>
    <name evidence="1" type="ordered locus">BMS_1567</name>
</gene>